<feature type="domain" description="Retrotransposon gag" evidence="1">
    <location>
        <begin position="3"/>
        <end position="59"/>
    </location>
</feature>
<reference evidence="2 3" key="1">
    <citation type="journal article" date="2020" name="bioRxiv">
        <title>Sequence and annotation of 42 cannabis genomes reveals extensive copy number variation in cannabinoid synthesis and pathogen resistance genes.</title>
        <authorList>
            <person name="Mckernan K.J."/>
            <person name="Helbert Y."/>
            <person name="Kane L.T."/>
            <person name="Ebling H."/>
            <person name="Zhang L."/>
            <person name="Liu B."/>
            <person name="Eaton Z."/>
            <person name="Mclaughlin S."/>
            <person name="Kingan S."/>
            <person name="Baybayan P."/>
            <person name="Concepcion G."/>
            <person name="Jordan M."/>
            <person name="Riva A."/>
            <person name="Barbazuk W."/>
            <person name="Harkins T."/>
        </authorList>
    </citation>
    <scope>NUCLEOTIDE SEQUENCE [LARGE SCALE GENOMIC DNA]</scope>
    <source>
        <strain evidence="3">cv. Jamaican Lion 4</strain>
        <tissue evidence="2">Leaf</tissue>
    </source>
</reference>
<dbReference type="Pfam" id="PF03732">
    <property type="entry name" value="Retrotrans_gag"/>
    <property type="match status" value="1"/>
</dbReference>
<dbReference type="AlphaFoldDB" id="A0A7J6EZ55"/>
<gene>
    <name evidence="2" type="ORF">G4B88_000956</name>
</gene>
<comment type="caution">
    <text evidence="2">The sequence shown here is derived from an EMBL/GenBank/DDBJ whole genome shotgun (WGS) entry which is preliminary data.</text>
</comment>
<evidence type="ECO:0000313" key="3">
    <source>
        <dbReference type="Proteomes" id="UP000583929"/>
    </source>
</evidence>
<proteinExistence type="predicted"/>
<organism evidence="2 3">
    <name type="scientific">Cannabis sativa</name>
    <name type="common">Hemp</name>
    <name type="synonym">Marijuana</name>
    <dbReference type="NCBI Taxonomy" id="3483"/>
    <lineage>
        <taxon>Eukaryota</taxon>
        <taxon>Viridiplantae</taxon>
        <taxon>Streptophyta</taxon>
        <taxon>Embryophyta</taxon>
        <taxon>Tracheophyta</taxon>
        <taxon>Spermatophyta</taxon>
        <taxon>Magnoliopsida</taxon>
        <taxon>eudicotyledons</taxon>
        <taxon>Gunneridae</taxon>
        <taxon>Pentapetalae</taxon>
        <taxon>rosids</taxon>
        <taxon>fabids</taxon>
        <taxon>Rosales</taxon>
        <taxon>Cannabaceae</taxon>
        <taxon>Cannabis</taxon>
    </lineage>
</organism>
<evidence type="ECO:0000313" key="2">
    <source>
        <dbReference type="EMBL" id="KAF4363727.1"/>
    </source>
</evidence>
<name>A0A7J6EZ55_CANSA</name>
<dbReference type="EMBL" id="JAATIQ010000292">
    <property type="protein sequence ID" value="KAF4363727.1"/>
    <property type="molecule type" value="Genomic_DNA"/>
</dbReference>
<dbReference type="InterPro" id="IPR005162">
    <property type="entry name" value="Retrotrans_gag_dom"/>
</dbReference>
<protein>
    <recommendedName>
        <fullName evidence="1">Retrotransposon gag domain-containing protein</fullName>
    </recommendedName>
</protein>
<dbReference type="Proteomes" id="UP000583929">
    <property type="component" value="Unassembled WGS sequence"/>
</dbReference>
<evidence type="ECO:0000259" key="1">
    <source>
        <dbReference type="Pfam" id="PF03732"/>
    </source>
</evidence>
<keyword evidence="3" id="KW-1185">Reference proteome</keyword>
<accession>A0A7J6EZ55</accession>
<sequence>MKLIRQFRSAHEGSIYDRFFSLRQTESVQDYRRKLESLVAAMGTMGDQGLQAAFVNGLKIEIQGPLRLLHTNGLIRAMELSESIEANHALVRNHRVGPNKPFTSRPSSLLIPESRAPHTLSNLAI</sequence>